<dbReference type="OMA" id="EYHDWYD"/>
<comment type="caution">
    <text evidence="2">The sequence shown here is derived from an EMBL/GenBank/DDBJ whole genome shotgun (WGS) entry which is preliminary data.</text>
</comment>
<gene>
    <name evidence="2" type="ORF">K437DRAFT_220580</name>
</gene>
<evidence type="ECO:0000313" key="3">
    <source>
        <dbReference type="Proteomes" id="UP000027361"/>
    </source>
</evidence>
<organism evidence="2 3">
    <name type="scientific">Tilletiaria anomala (strain ATCC 24038 / CBS 436.72 / UBC 951)</name>
    <dbReference type="NCBI Taxonomy" id="1037660"/>
    <lineage>
        <taxon>Eukaryota</taxon>
        <taxon>Fungi</taxon>
        <taxon>Dikarya</taxon>
        <taxon>Basidiomycota</taxon>
        <taxon>Ustilaginomycotina</taxon>
        <taxon>Exobasidiomycetes</taxon>
        <taxon>Georgefischeriales</taxon>
        <taxon>Tilletiariaceae</taxon>
        <taxon>Tilletiaria</taxon>
    </lineage>
</organism>
<dbReference type="SUPFAM" id="SSF54909">
    <property type="entry name" value="Dimeric alpha+beta barrel"/>
    <property type="match status" value="1"/>
</dbReference>
<dbReference type="Proteomes" id="UP000027361">
    <property type="component" value="Unassembled WGS sequence"/>
</dbReference>
<reference evidence="2 3" key="1">
    <citation type="submission" date="2014-05" db="EMBL/GenBank/DDBJ databases">
        <title>Draft genome sequence of a rare smut relative, Tilletiaria anomala UBC 951.</title>
        <authorList>
            <consortium name="DOE Joint Genome Institute"/>
            <person name="Toome M."/>
            <person name="Kuo A."/>
            <person name="Henrissat B."/>
            <person name="Lipzen A."/>
            <person name="Tritt A."/>
            <person name="Yoshinaga Y."/>
            <person name="Zane M."/>
            <person name="Barry K."/>
            <person name="Grigoriev I.V."/>
            <person name="Spatafora J.W."/>
            <person name="Aimea M.C."/>
        </authorList>
    </citation>
    <scope>NUCLEOTIDE SEQUENCE [LARGE SCALE GENOMIC DNA]</scope>
    <source>
        <strain evidence="2 3">UBC 951</strain>
    </source>
</reference>
<evidence type="ECO:0008006" key="4">
    <source>
        <dbReference type="Google" id="ProtNLM"/>
    </source>
</evidence>
<dbReference type="STRING" id="1037660.A0A066WP78"/>
<dbReference type="AlphaFoldDB" id="A0A066WP78"/>
<accession>A0A066WP78</accession>
<dbReference type="InParanoid" id="A0A066WP78"/>
<sequence length="284" mass="32022">MGDPRYKSSDSGLLLVFSEPGQNATLEEFHDWYDTEHVPLRTSRFPEFRSAARYQVISSASSFGSDASSSPAWMTSGWAALYTISSNALYNNPAYANLRSNRSLREAELLSRVAILDRRIYTLQSDTEASSSSTEGTPNASLRPQSASEIELNAPIVVATSVTLVNEEAQKAYDEWYDTEHVPMLMKVPGWKRTRRFVLIDAFINGKLAGKENEDGKSVPTCLGLHEYENNDFASTPEYKAALNTEWRRKVMGQDDKNVKARERRVMKLYRAWDPETALKEQAN</sequence>
<dbReference type="OrthoDB" id="2851338at2759"/>
<evidence type="ECO:0000256" key="1">
    <source>
        <dbReference type="SAM" id="MobiDB-lite"/>
    </source>
</evidence>
<protein>
    <recommendedName>
        <fullName evidence="4">EthD domain-containing protein</fullName>
    </recommendedName>
</protein>
<dbReference type="HOGENOM" id="CLU_073903_0_0_1"/>
<evidence type="ECO:0000313" key="2">
    <source>
        <dbReference type="EMBL" id="KDN52415.1"/>
    </source>
</evidence>
<proteinExistence type="predicted"/>
<dbReference type="GeneID" id="25262288"/>
<dbReference type="RefSeq" id="XP_013245273.1">
    <property type="nucleotide sequence ID" value="XM_013389819.1"/>
</dbReference>
<feature type="region of interest" description="Disordered" evidence="1">
    <location>
        <begin position="126"/>
        <end position="145"/>
    </location>
</feature>
<dbReference type="EMBL" id="JMSN01000010">
    <property type="protein sequence ID" value="KDN52415.1"/>
    <property type="molecule type" value="Genomic_DNA"/>
</dbReference>
<name>A0A066WP78_TILAU</name>
<keyword evidence="3" id="KW-1185">Reference proteome</keyword>
<dbReference type="InterPro" id="IPR011008">
    <property type="entry name" value="Dimeric_a/b-barrel"/>
</dbReference>